<gene>
    <name evidence="8" type="ORF">KI387_004539</name>
</gene>
<feature type="chain" id="PRO_5041205830" description="Bifunctional inhibitor/plant lipid transfer protein/seed storage helical domain-containing protein" evidence="6">
    <location>
        <begin position="22"/>
        <end position="160"/>
    </location>
</feature>
<dbReference type="CDD" id="cd00010">
    <property type="entry name" value="AAI_LTSS"/>
    <property type="match status" value="1"/>
</dbReference>
<dbReference type="PANTHER" id="PTHR33044">
    <property type="entry name" value="BIFUNCTIONAL INHIBITOR/LIPID-TRANSFER PROTEIN/SEED STORAGE 2S ALBUMIN SUPERFAMILY PROTEIN-RELATED"/>
    <property type="match status" value="1"/>
</dbReference>
<evidence type="ECO:0000313" key="9">
    <source>
        <dbReference type="Proteomes" id="UP000824469"/>
    </source>
</evidence>
<evidence type="ECO:0000313" key="8">
    <source>
        <dbReference type="EMBL" id="KAH9324361.1"/>
    </source>
</evidence>
<protein>
    <recommendedName>
        <fullName evidence="7">Bifunctional inhibitor/plant lipid transfer protein/seed storage helical domain-containing protein</fullName>
    </recommendedName>
</protein>
<keyword evidence="2 6" id="KW-0732">Signal</keyword>
<dbReference type="InterPro" id="IPR043325">
    <property type="entry name" value="LTSS"/>
</dbReference>
<keyword evidence="9" id="KW-1185">Reference proteome</keyword>
<sequence>MAEALYIGFLVALLLFCVVSGDLQSDEKECASTLQDLSPCLEFLEGTGKQPPEDCCTNVGIVRANNRRCLCLLMKDTSDPAAGFSLNQTRLTQMPTLCKVTGKLSDCIGILKLSPSSPDAKIFETESSPPVSSSSPKSTESNWSHRLKPCVGFGGFVLLA</sequence>
<dbReference type="SMART" id="SM00499">
    <property type="entry name" value="AAI"/>
    <property type="match status" value="1"/>
</dbReference>
<accession>A0AA38GJN8</accession>
<proteinExistence type="inferred from homology"/>
<evidence type="ECO:0000256" key="6">
    <source>
        <dbReference type="SAM" id="SignalP"/>
    </source>
</evidence>
<feature type="domain" description="Bifunctional inhibitor/plant lipid transfer protein/seed storage helical" evidence="7">
    <location>
        <begin position="30"/>
        <end position="107"/>
    </location>
</feature>
<feature type="signal peptide" evidence="6">
    <location>
        <begin position="1"/>
        <end position="21"/>
    </location>
</feature>
<dbReference type="Pfam" id="PF14368">
    <property type="entry name" value="LTP_2"/>
    <property type="match status" value="1"/>
</dbReference>
<evidence type="ECO:0000256" key="1">
    <source>
        <dbReference type="ARBA" id="ARBA00009748"/>
    </source>
</evidence>
<feature type="non-terminal residue" evidence="8">
    <location>
        <position position="160"/>
    </location>
</feature>
<dbReference type="OMA" id="TERHPIM"/>
<keyword evidence="3" id="KW-1015">Disulfide bond</keyword>
<evidence type="ECO:0000256" key="5">
    <source>
        <dbReference type="SAM" id="MobiDB-lite"/>
    </source>
</evidence>
<evidence type="ECO:0000259" key="7">
    <source>
        <dbReference type="SMART" id="SM00499"/>
    </source>
</evidence>
<dbReference type="Proteomes" id="UP000824469">
    <property type="component" value="Unassembled WGS sequence"/>
</dbReference>
<comment type="similarity">
    <text evidence="1">Belongs to the plant LTP family.</text>
</comment>
<feature type="compositionally biased region" description="Low complexity" evidence="5">
    <location>
        <begin position="125"/>
        <end position="141"/>
    </location>
</feature>
<comment type="caution">
    <text evidence="8">The sequence shown here is derived from an EMBL/GenBank/DDBJ whole genome shotgun (WGS) entry which is preliminary data.</text>
</comment>
<feature type="region of interest" description="Disordered" evidence="5">
    <location>
        <begin position="122"/>
        <end position="143"/>
    </location>
</feature>
<dbReference type="InterPro" id="IPR036312">
    <property type="entry name" value="Bifun_inhib/LTP/seed_sf"/>
</dbReference>
<name>A0AA38GJN8_TAXCH</name>
<evidence type="ECO:0000256" key="2">
    <source>
        <dbReference type="ARBA" id="ARBA00022729"/>
    </source>
</evidence>
<dbReference type="EMBL" id="JAHRHJ020000002">
    <property type="protein sequence ID" value="KAH9324361.1"/>
    <property type="molecule type" value="Genomic_DNA"/>
</dbReference>
<evidence type="ECO:0000256" key="4">
    <source>
        <dbReference type="ARBA" id="ARBA00023180"/>
    </source>
</evidence>
<dbReference type="AlphaFoldDB" id="A0AA38GJN8"/>
<dbReference type="SUPFAM" id="SSF47699">
    <property type="entry name" value="Bifunctional inhibitor/lipid-transfer protein/seed storage 2S albumin"/>
    <property type="match status" value="1"/>
</dbReference>
<dbReference type="InterPro" id="IPR016140">
    <property type="entry name" value="Bifunc_inhib/LTP/seed_store"/>
</dbReference>
<organism evidence="8 9">
    <name type="scientific">Taxus chinensis</name>
    <name type="common">Chinese yew</name>
    <name type="synonym">Taxus wallichiana var. chinensis</name>
    <dbReference type="NCBI Taxonomy" id="29808"/>
    <lineage>
        <taxon>Eukaryota</taxon>
        <taxon>Viridiplantae</taxon>
        <taxon>Streptophyta</taxon>
        <taxon>Embryophyta</taxon>
        <taxon>Tracheophyta</taxon>
        <taxon>Spermatophyta</taxon>
        <taxon>Pinopsida</taxon>
        <taxon>Pinidae</taxon>
        <taxon>Conifers II</taxon>
        <taxon>Cupressales</taxon>
        <taxon>Taxaceae</taxon>
        <taxon>Taxus</taxon>
    </lineage>
</organism>
<keyword evidence="4" id="KW-0325">Glycoprotein</keyword>
<dbReference type="Gene3D" id="1.10.110.10">
    <property type="entry name" value="Plant lipid-transfer and hydrophobic proteins"/>
    <property type="match status" value="1"/>
</dbReference>
<evidence type="ECO:0000256" key="3">
    <source>
        <dbReference type="ARBA" id="ARBA00023157"/>
    </source>
</evidence>
<reference evidence="8 9" key="1">
    <citation type="journal article" date="2021" name="Nat. Plants">
        <title>The Taxus genome provides insights into paclitaxel biosynthesis.</title>
        <authorList>
            <person name="Xiong X."/>
            <person name="Gou J."/>
            <person name="Liao Q."/>
            <person name="Li Y."/>
            <person name="Zhou Q."/>
            <person name="Bi G."/>
            <person name="Li C."/>
            <person name="Du R."/>
            <person name="Wang X."/>
            <person name="Sun T."/>
            <person name="Guo L."/>
            <person name="Liang H."/>
            <person name="Lu P."/>
            <person name="Wu Y."/>
            <person name="Zhang Z."/>
            <person name="Ro D.K."/>
            <person name="Shang Y."/>
            <person name="Huang S."/>
            <person name="Yan J."/>
        </authorList>
    </citation>
    <scope>NUCLEOTIDE SEQUENCE [LARGE SCALE GENOMIC DNA]</scope>
    <source>
        <strain evidence="8">Ta-2019</strain>
    </source>
</reference>